<evidence type="ECO:0000313" key="4">
    <source>
        <dbReference type="Proteomes" id="UP001239782"/>
    </source>
</evidence>
<dbReference type="InterPro" id="IPR036388">
    <property type="entry name" value="WH-like_DNA-bd_sf"/>
</dbReference>
<gene>
    <name evidence="3" type="ORF">Q9312_10970</name>
</gene>
<dbReference type="InterPro" id="IPR036390">
    <property type="entry name" value="WH_DNA-bd_sf"/>
</dbReference>
<evidence type="ECO:0000256" key="1">
    <source>
        <dbReference type="HAMAP-Rule" id="MF_01584"/>
    </source>
</evidence>
<evidence type="ECO:0000313" key="3">
    <source>
        <dbReference type="EMBL" id="WMS85736.1"/>
    </source>
</evidence>
<organism evidence="3 4">
    <name type="scientific">Pleionea litopenaei</name>
    <dbReference type="NCBI Taxonomy" id="3070815"/>
    <lineage>
        <taxon>Bacteria</taxon>
        <taxon>Pseudomonadati</taxon>
        <taxon>Pseudomonadota</taxon>
        <taxon>Gammaproteobacteria</taxon>
        <taxon>Oceanospirillales</taxon>
        <taxon>Pleioneaceae</taxon>
        <taxon>Pleionea</taxon>
    </lineage>
</organism>
<name>A0AA51X5K7_9GAMM</name>
<dbReference type="PANTHER" id="PTHR38768:SF1">
    <property type="entry name" value="UPF0502 PROTEIN YCEH"/>
    <property type="match status" value="1"/>
</dbReference>
<dbReference type="KEGG" id="plei:Q9312_10970"/>
<dbReference type="Proteomes" id="UP001239782">
    <property type="component" value="Chromosome"/>
</dbReference>
<dbReference type="Pfam" id="PF04337">
    <property type="entry name" value="DUF480"/>
    <property type="match status" value="1"/>
</dbReference>
<dbReference type="InterPro" id="IPR007432">
    <property type="entry name" value="DUF480"/>
</dbReference>
<evidence type="ECO:0000256" key="2">
    <source>
        <dbReference type="SAM" id="Coils"/>
    </source>
</evidence>
<comment type="similarity">
    <text evidence="1">Belongs to the UPF0502 family.</text>
</comment>
<reference evidence="3 4" key="1">
    <citation type="submission" date="2023-08" db="EMBL/GenBank/DDBJ databases">
        <title>Pleionea litopenaei sp. nov., isolated from stomach of juvenile Litopenaeus vannamei.</title>
        <authorList>
            <person name="Rho A.M."/>
            <person name="Hwang C.Y."/>
        </authorList>
    </citation>
    <scope>NUCLEOTIDE SEQUENCE [LARGE SCALE GENOMIC DNA]</scope>
    <source>
        <strain evidence="3 4">HL-JVS1</strain>
    </source>
</reference>
<keyword evidence="2" id="KW-0175">Coiled coil</keyword>
<dbReference type="EMBL" id="CP133548">
    <property type="protein sequence ID" value="WMS85736.1"/>
    <property type="molecule type" value="Genomic_DNA"/>
</dbReference>
<keyword evidence="4" id="KW-1185">Reference proteome</keyword>
<dbReference type="AlphaFoldDB" id="A0AA51X5K7"/>
<dbReference type="SUPFAM" id="SSF46785">
    <property type="entry name" value="Winged helix' DNA-binding domain"/>
    <property type="match status" value="2"/>
</dbReference>
<dbReference type="PANTHER" id="PTHR38768">
    <property type="entry name" value="UPF0502 PROTEIN YCEH"/>
    <property type="match status" value="1"/>
</dbReference>
<dbReference type="Gene3D" id="1.10.10.10">
    <property type="entry name" value="Winged helix-like DNA-binding domain superfamily/Winged helix DNA-binding domain"/>
    <property type="match status" value="2"/>
</dbReference>
<accession>A0AA51X5K7</accession>
<protein>
    <submittedName>
        <fullName evidence="3">YceH family protein</fullName>
    </submittedName>
</protein>
<dbReference type="HAMAP" id="MF_01584">
    <property type="entry name" value="UPF0502"/>
    <property type="match status" value="1"/>
</dbReference>
<sequence>MDIQLTQNQARVIGCLIEKEKTTPEYYPLTLNSLTAACNQKSSRDPVLSLTEKQVQAAVDELIELGHVVTAYERGSRVTKYRHRFCNSEFGQLQLNAAETAVVCLLLLRGAQTAGELRSRSGRLHEFSDLGSVDETLHQLAQKRLVIQLEREPGKRESKWTDCFGSATQSDQAIDSAQRSQMADIEHLSNLDILQKVNALEHQLELLTQELIDIKQVLSERVDS</sequence>
<dbReference type="RefSeq" id="WP_309200889.1">
    <property type="nucleotide sequence ID" value="NZ_CP133548.1"/>
</dbReference>
<feature type="coiled-coil region" evidence="2">
    <location>
        <begin position="190"/>
        <end position="217"/>
    </location>
</feature>
<proteinExistence type="inferred from homology"/>